<dbReference type="InParanoid" id="A0A1Q3CSB0"/>
<accession>A0A1Q3CSB0</accession>
<dbReference type="FunCoup" id="A0A1Q3CSB0">
    <property type="interactions" value="805"/>
</dbReference>
<evidence type="ECO:0000256" key="1">
    <source>
        <dbReference type="ARBA" id="ARBA00004173"/>
    </source>
</evidence>
<comment type="subcellular location">
    <subcellularLocation>
        <location evidence="1">Mitochondrion</location>
    </subcellularLocation>
</comment>
<keyword evidence="4" id="KW-0809">Transit peptide</keyword>
<dbReference type="PANTHER" id="PTHR45717:SF8">
    <property type="entry name" value="OS01G0301000 PROTEIN"/>
    <property type="match status" value="1"/>
</dbReference>
<dbReference type="STRING" id="3775.A0A1Q3CSB0"/>
<keyword evidence="5" id="KW-0496">Mitochondrion</keyword>
<feature type="repeat" description="PPR" evidence="6">
    <location>
        <begin position="149"/>
        <end position="183"/>
    </location>
</feature>
<dbReference type="EMBL" id="BDDD01002783">
    <property type="protein sequence ID" value="GAV83065.1"/>
    <property type="molecule type" value="Genomic_DNA"/>
</dbReference>
<dbReference type="Proteomes" id="UP000187406">
    <property type="component" value="Unassembled WGS sequence"/>
</dbReference>
<name>A0A1Q3CSB0_CEPFO</name>
<evidence type="ECO:0000313" key="8">
    <source>
        <dbReference type="Proteomes" id="UP000187406"/>
    </source>
</evidence>
<comment type="similarity">
    <text evidence="2">Belongs to the PPR family. P subfamily.</text>
</comment>
<evidence type="ECO:0000313" key="7">
    <source>
        <dbReference type="EMBL" id="GAV83065.1"/>
    </source>
</evidence>
<evidence type="ECO:0000256" key="4">
    <source>
        <dbReference type="ARBA" id="ARBA00022946"/>
    </source>
</evidence>
<dbReference type="GO" id="GO:0003729">
    <property type="term" value="F:mRNA binding"/>
    <property type="evidence" value="ECO:0007669"/>
    <property type="project" value="UniProtKB-ARBA"/>
</dbReference>
<dbReference type="InterPro" id="IPR002885">
    <property type="entry name" value="PPR_rpt"/>
</dbReference>
<dbReference type="Gene3D" id="1.25.40.10">
    <property type="entry name" value="Tetratricopeptide repeat domain"/>
    <property type="match status" value="2"/>
</dbReference>
<organism evidence="7 8">
    <name type="scientific">Cephalotus follicularis</name>
    <name type="common">Albany pitcher plant</name>
    <dbReference type="NCBI Taxonomy" id="3775"/>
    <lineage>
        <taxon>Eukaryota</taxon>
        <taxon>Viridiplantae</taxon>
        <taxon>Streptophyta</taxon>
        <taxon>Embryophyta</taxon>
        <taxon>Tracheophyta</taxon>
        <taxon>Spermatophyta</taxon>
        <taxon>Magnoliopsida</taxon>
        <taxon>eudicotyledons</taxon>
        <taxon>Gunneridae</taxon>
        <taxon>Pentapetalae</taxon>
        <taxon>rosids</taxon>
        <taxon>fabids</taxon>
        <taxon>Oxalidales</taxon>
        <taxon>Cephalotaceae</taxon>
        <taxon>Cephalotus</taxon>
    </lineage>
</organism>
<evidence type="ECO:0000256" key="3">
    <source>
        <dbReference type="ARBA" id="ARBA00022737"/>
    </source>
</evidence>
<dbReference type="Pfam" id="PF01535">
    <property type="entry name" value="PPR"/>
    <property type="match status" value="4"/>
</dbReference>
<comment type="caution">
    <text evidence="7">The sequence shown here is derived from an EMBL/GenBank/DDBJ whole genome shotgun (WGS) entry which is preliminary data.</text>
</comment>
<keyword evidence="3" id="KW-0677">Repeat</keyword>
<reference evidence="8" key="1">
    <citation type="submission" date="2016-04" db="EMBL/GenBank/DDBJ databases">
        <title>Cephalotus genome sequencing.</title>
        <authorList>
            <person name="Fukushima K."/>
            <person name="Hasebe M."/>
            <person name="Fang X."/>
        </authorList>
    </citation>
    <scope>NUCLEOTIDE SEQUENCE [LARGE SCALE GENOMIC DNA]</scope>
    <source>
        <strain evidence="8">cv. St1</strain>
    </source>
</reference>
<dbReference type="AlphaFoldDB" id="A0A1Q3CSB0"/>
<dbReference type="NCBIfam" id="TIGR00756">
    <property type="entry name" value="PPR"/>
    <property type="match status" value="1"/>
</dbReference>
<sequence length="512" mass="59170">MMALLRKMVMKKKQESVMCSESLARQLYSGVDEISGAKDAFPPKDKKEEESLYKRLSGLGASGGSVSQTLNEYIMEGKTVWKNDLVTYIRELRKYRRFHHALQIMEWMETRKMNFSHTDYAIRVDLIAKEKGISAAENYFGGLPPLVKNRSTYGALLNCYCKELMTDEALALFEKMNDLNFVSNSLAFNNLMSLYMRLGQPEKVPPIVVDMKQRSIPLCSYSYNVWMQSYASLNDIEGVERVLEEVVKVGEDKCTWTTYSNLAGIYVKAGLFEKAELALKRLEKKIPRQREPYHYLISLYAGTSNLGEVKRVWSSLKSAFPKTTNRSYRVMLQALAKLKDVEGLMKCFKEWESNCSSYDVRLSNVAIRAYLKQDMYKEAAFVFNDAIKRCNGPFSKAREMFMVYFLKITRQLDLAQIYLEEAVCENRDWIPTPETATAFLKYYEEEKDVDGAERFCHILKNMNSLNSNYYHLLLKTYEAAGKVAPKMHQRLEEDSIDVNPELEKLLLRVCPE</sequence>
<protein>
    <submittedName>
        <fullName evidence="7">PPR domain-containing protein</fullName>
    </submittedName>
</protein>
<proteinExistence type="inferred from homology"/>
<dbReference type="InterPro" id="IPR011990">
    <property type="entry name" value="TPR-like_helical_dom_sf"/>
</dbReference>
<evidence type="ECO:0000256" key="6">
    <source>
        <dbReference type="PROSITE-ProRule" id="PRU00708"/>
    </source>
</evidence>
<dbReference type="PANTHER" id="PTHR45717">
    <property type="entry name" value="OS12G0527900 PROTEIN"/>
    <property type="match status" value="1"/>
</dbReference>
<dbReference type="FunFam" id="1.25.40.10:FF:000385">
    <property type="entry name" value="Pentatricopeptide repeat-containing protein mitochondrial"/>
    <property type="match status" value="1"/>
</dbReference>
<dbReference type="SUPFAM" id="SSF48452">
    <property type="entry name" value="TPR-like"/>
    <property type="match status" value="1"/>
</dbReference>
<dbReference type="GO" id="GO:0005739">
    <property type="term" value="C:mitochondrion"/>
    <property type="evidence" value="ECO:0007669"/>
    <property type="project" value="UniProtKB-SubCell"/>
</dbReference>
<keyword evidence="8" id="KW-1185">Reference proteome</keyword>
<dbReference type="PROSITE" id="PS51375">
    <property type="entry name" value="PPR"/>
    <property type="match status" value="1"/>
</dbReference>
<dbReference type="OrthoDB" id="1717827at2759"/>
<evidence type="ECO:0000256" key="2">
    <source>
        <dbReference type="ARBA" id="ARBA00007626"/>
    </source>
</evidence>
<evidence type="ECO:0000256" key="5">
    <source>
        <dbReference type="ARBA" id="ARBA00023128"/>
    </source>
</evidence>
<gene>
    <name evidence="7" type="ORF">CFOL_v3_26516</name>
</gene>